<dbReference type="SFLD" id="SFLDG00358">
    <property type="entry name" value="Main_(cytGST)"/>
    <property type="match status" value="1"/>
</dbReference>
<accession>A0ABD1LNC3</accession>
<protein>
    <recommendedName>
        <fullName evidence="1">glutathione transferase</fullName>
        <ecNumber evidence="1">2.5.1.18</ecNumber>
    </recommendedName>
</protein>
<dbReference type="PANTHER" id="PTHR11260">
    <property type="entry name" value="GLUTATHIONE S-TRANSFERASE, GST, SUPERFAMILY, GST DOMAIN CONTAINING"/>
    <property type="match status" value="1"/>
</dbReference>
<comment type="catalytic activity">
    <reaction evidence="3">
        <text>RX + glutathione = an S-substituted glutathione + a halide anion + H(+)</text>
        <dbReference type="Rhea" id="RHEA:16437"/>
        <dbReference type="ChEBI" id="CHEBI:15378"/>
        <dbReference type="ChEBI" id="CHEBI:16042"/>
        <dbReference type="ChEBI" id="CHEBI:17792"/>
        <dbReference type="ChEBI" id="CHEBI:57925"/>
        <dbReference type="ChEBI" id="CHEBI:90779"/>
        <dbReference type="EC" id="2.5.1.18"/>
    </reaction>
</comment>
<dbReference type="EMBL" id="JBGMDY010000008">
    <property type="protein sequence ID" value="KAL2325012.1"/>
    <property type="molecule type" value="Genomic_DNA"/>
</dbReference>
<dbReference type="Gene3D" id="3.40.30.10">
    <property type="entry name" value="Glutaredoxin"/>
    <property type="match status" value="1"/>
</dbReference>
<proteinExistence type="inferred from homology"/>
<gene>
    <name evidence="7" type="ORF">Fmac_024070</name>
</gene>
<evidence type="ECO:0000259" key="5">
    <source>
        <dbReference type="PROSITE" id="PS50404"/>
    </source>
</evidence>
<comment type="similarity">
    <text evidence="4">Belongs to the GST superfamily.</text>
</comment>
<dbReference type="GO" id="GO:0004364">
    <property type="term" value="F:glutathione transferase activity"/>
    <property type="evidence" value="ECO:0007669"/>
    <property type="project" value="UniProtKB-EC"/>
</dbReference>
<reference evidence="7 8" key="1">
    <citation type="submission" date="2024-08" db="EMBL/GenBank/DDBJ databases">
        <title>Insights into the chromosomal genome structure of Flemingia macrophylla.</title>
        <authorList>
            <person name="Ding Y."/>
            <person name="Zhao Y."/>
            <person name="Bi W."/>
            <person name="Wu M."/>
            <person name="Zhao G."/>
            <person name="Gong Y."/>
            <person name="Li W."/>
            <person name="Zhang P."/>
        </authorList>
    </citation>
    <scope>NUCLEOTIDE SEQUENCE [LARGE SCALE GENOMIC DNA]</scope>
    <source>
        <strain evidence="7">DYQJB</strain>
        <tissue evidence="7">Leaf</tissue>
    </source>
</reference>
<keyword evidence="8" id="KW-1185">Reference proteome</keyword>
<organism evidence="7 8">
    <name type="scientific">Flemingia macrophylla</name>
    <dbReference type="NCBI Taxonomy" id="520843"/>
    <lineage>
        <taxon>Eukaryota</taxon>
        <taxon>Viridiplantae</taxon>
        <taxon>Streptophyta</taxon>
        <taxon>Embryophyta</taxon>
        <taxon>Tracheophyta</taxon>
        <taxon>Spermatophyta</taxon>
        <taxon>Magnoliopsida</taxon>
        <taxon>eudicotyledons</taxon>
        <taxon>Gunneridae</taxon>
        <taxon>Pentapetalae</taxon>
        <taxon>rosids</taxon>
        <taxon>fabids</taxon>
        <taxon>Fabales</taxon>
        <taxon>Fabaceae</taxon>
        <taxon>Papilionoideae</taxon>
        <taxon>50 kb inversion clade</taxon>
        <taxon>NPAAA clade</taxon>
        <taxon>indigoferoid/millettioid clade</taxon>
        <taxon>Phaseoleae</taxon>
        <taxon>Flemingia</taxon>
    </lineage>
</organism>
<sequence length="234" mass="27017">MEDVKLFGLWASPFTQRVIWALKLKGVSYEYIGEDLGNKSSLLLQYNPVYKKVPVLVHNGKAISESMVILEYIDETWPQIPLLPQDVYLRSVVRFWSKFIDQKTVDMMRFFRYDGELQEKAMKETLETLKVIETESQVGENNFIGGNTIGLGDLALGWVAHTLVAMGDVIGVNFITPHAFPNIHSWMTNFLQIPIIKNSLPPHELTLEYFTQKRKMFLAMGKQEVVDHHHHHHH</sequence>
<dbReference type="InterPro" id="IPR045074">
    <property type="entry name" value="GST_C_Tau"/>
</dbReference>
<dbReference type="SUPFAM" id="SSF47616">
    <property type="entry name" value="GST C-terminal domain-like"/>
    <property type="match status" value="1"/>
</dbReference>
<evidence type="ECO:0000256" key="3">
    <source>
        <dbReference type="ARBA" id="ARBA00047960"/>
    </source>
</evidence>
<dbReference type="Proteomes" id="UP001603857">
    <property type="component" value="Unassembled WGS sequence"/>
</dbReference>
<dbReference type="SUPFAM" id="SSF52833">
    <property type="entry name" value="Thioredoxin-like"/>
    <property type="match status" value="1"/>
</dbReference>
<dbReference type="InterPro" id="IPR045073">
    <property type="entry name" value="Omega/Tau-like"/>
</dbReference>
<evidence type="ECO:0000256" key="2">
    <source>
        <dbReference type="ARBA" id="ARBA00022679"/>
    </source>
</evidence>
<dbReference type="InterPro" id="IPR036282">
    <property type="entry name" value="Glutathione-S-Trfase_C_sf"/>
</dbReference>
<dbReference type="InterPro" id="IPR040079">
    <property type="entry name" value="Glutathione_S-Trfase"/>
</dbReference>
<dbReference type="Pfam" id="PF00043">
    <property type="entry name" value="GST_C"/>
    <property type="match status" value="1"/>
</dbReference>
<dbReference type="EC" id="2.5.1.18" evidence="1"/>
<dbReference type="PROSITE" id="PS50404">
    <property type="entry name" value="GST_NTER"/>
    <property type="match status" value="1"/>
</dbReference>
<dbReference type="InterPro" id="IPR004046">
    <property type="entry name" value="GST_C"/>
</dbReference>
<name>A0ABD1LNC3_9FABA</name>
<dbReference type="Gene3D" id="1.20.1050.10">
    <property type="match status" value="1"/>
</dbReference>
<dbReference type="PROSITE" id="PS50405">
    <property type="entry name" value="GST_CTER"/>
    <property type="match status" value="1"/>
</dbReference>
<evidence type="ECO:0000259" key="6">
    <source>
        <dbReference type="PROSITE" id="PS50405"/>
    </source>
</evidence>
<feature type="domain" description="GST C-terminal" evidence="6">
    <location>
        <begin position="86"/>
        <end position="217"/>
    </location>
</feature>
<dbReference type="Pfam" id="PF02798">
    <property type="entry name" value="GST_N"/>
    <property type="match status" value="1"/>
</dbReference>
<evidence type="ECO:0000313" key="7">
    <source>
        <dbReference type="EMBL" id="KAL2325012.1"/>
    </source>
</evidence>
<feature type="domain" description="GST N-terminal" evidence="5">
    <location>
        <begin position="2"/>
        <end position="81"/>
    </location>
</feature>
<dbReference type="AlphaFoldDB" id="A0ABD1LNC3"/>
<dbReference type="PANTHER" id="PTHR11260:SF774">
    <property type="entry name" value="GLUTATHIONE TRANSFERASE"/>
    <property type="match status" value="1"/>
</dbReference>
<evidence type="ECO:0000256" key="4">
    <source>
        <dbReference type="RuleBase" id="RU003494"/>
    </source>
</evidence>
<dbReference type="InterPro" id="IPR036249">
    <property type="entry name" value="Thioredoxin-like_sf"/>
</dbReference>
<dbReference type="CDD" id="cd03185">
    <property type="entry name" value="GST_C_Tau"/>
    <property type="match status" value="1"/>
</dbReference>
<evidence type="ECO:0000256" key="1">
    <source>
        <dbReference type="ARBA" id="ARBA00012452"/>
    </source>
</evidence>
<dbReference type="CDD" id="cd03058">
    <property type="entry name" value="GST_N_Tau"/>
    <property type="match status" value="1"/>
</dbReference>
<dbReference type="InterPro" id="IPR004045">
    <property type="entry name" value="Glutathione_S-Trfase_N"/>
</dbReference>
<evidence type="ECO:0000313" key="8">
    <source>
        <dbReference type="Proteomes" id="UP001603857"/>
    </source>
</evidence>
<dbReference type="SFLD" id="SFLDG01152">
    <property type="entry name" value="Main.3:_Omega-_and_Tau-like"/>
    <property type="match status" value="1"/>
</dbReference>
<dbReference type="FunFam" id="3.40.30.10:FF:000014">
    <property type="entry name" value="Tau class glutathione S-transferase"/>
    <property type="match status" value="1"/>
</dbReference>
<comment type="caution">
    <text evidence="7">The sequence shown here is derived from an EMBL/GenBank/DDBJ whole genome shotgun (WGS) entry which is preliminary data.</text>
</comment>
<dbReference type="InterPro" id="IPR010987">
    <property type="entry name" value="Glutathione-S-Trfase_C-like"/>
</dbReference>
<dbReference type="SFLD" id="SFLDS00019">
    <property type="entry name" value="Glutathione_Transferase_(cytos"/>
    <property type="match status" value="1"/>
</dbReference>
<keyword evidence="2" id="KW-0808">Transferase</keyword>